<protein>
    <submittedName>
        <fullName evidence="1">Uncharacterized protein</fullName>
    </submittedName>
</protein>
<reference evidence="1" key="1">
    <citation type="submission" date="2023-03" db="EMBL/GenBank/DDBJ databases">
        <title>Massive genome expansion in bonnet fungi (Mycena s.s.) driven by repeated elements and novel gene families across ecological guilds.</title>
        <authorList>
            <consortium name="Lawrence Berkeley National Laboratory"/>
            <person name="Harder C.B."/>
            <person name="Miyauchi S."/>
            <person name="Viragh M."/>
            <person name="Kuo A."/>
            <person name="Thoen E."/>
            <person name="Andreopoulos B."/>
            <person name="Lu D."/>
            <person name="Skrede I."/>
            <person name="Drula E."/>
            <person name="Henrissat B."/>
            <person name="Morin E."/>
            <person name="Kohler A."/>
            <person name="Barry K."/>
            <person name="LaButti K."/>
            <person name="Morin E."/>
            <person name="Salamov A."/>
            <person name="Lipzen A."/>
            <person name="Mereny Z."/>
            <person name="Hegedus B."/>
            <person name="Baldrian P."/>
            <person name="Stursova M."/>
            <person name="Weitz H."/>
            <person name="Taylor A."/>
            <person name="Grigoriev I.V."/>
            <person name="Nagy L.G."/>
            <person name="Martin F."/>
            <person name="Kauserud H."/>
        </authorList>
    </citation>
    <scope>NUCLEOTIDE SEQUENCE</scope>
    <source>
        <strain evidence="1">CBHHK067</strain>
    </source>
</reference>
<proteinExistence type="predicted"/>
<comment type="caution">
    <text evidence="1">The sequence shown here is derived from an EMBL/GenBank/DDBJ whole genome shotgun (WGS) entry which is preliminary data.</text>
</comment>
<evidence type="ECO:0000313" key="2">
    <source>
        <dbReference type="Proteomes" id="UP001221757"/>
    </source>
</evidence>
<accession>A0AAD7H0R0</accession>
<organism evidence="1 2">
    <name type="scientific">Mycena rosella</name>
    <name type="common">Pink bonnet</name>
    <name type="synonym">Agaricus rosellus</name>
    <dbReference type="NCBI Taxonomy" id="1033263"/>
    <lineage>
        <taxon>Eukaryota</taxon>
        <taxon>Fungi</taxon>
        <taxon>Dikarya</taxon>
        <taxon>Basidiomycota</taxon>
        <taxon>Agaricomycotina</taxon>
        <taxon>Agaricomycetes</taxon>
        <taxon>Agaricomycetidae</taxon>
        <taxon>Agaricales</taxon>
        <taxon>Marasmiineae</taxon>
        <taxon>Mycenaceae</taxon>
        <taxon>Mycena</taxon>
    </lineage>
</organism>
<dbReference type="Proteomes" id="UP001221757">
    <property type="component" value="Unassembled WGS sequence"/>
</dbReference>
<dbReference type="AlphaFoldDB" id="A0AAD7H0R0"/>
<name>A0AAD7H0R0_MYCRO</name>
<gene>
    <name evidence="1" type="ORF">B0H17DRAFT_1124078</name>
</gene>
<sequence>MAVASQLGTTLGAANSKVPVGSSSRVLKVGPSRVELFSISIGWDYGDDGGVLMADSPPEPAASSPRPILWGQFPAAKLPWPCGISHHGSANDNNHTQQCRLTLALASPSSAPSQPPACNLMHPLQGLAYAPPHSPPDSERIDASVGSSRLHPSLLIGAIDRNIWNAPGSPLQHTRGTATAGGRFARANLLSPLRPLCARAGCPTLPLHLTTQFEYAARPSRTSVSAFVVRCSCYASALGCAPSCGSCILITAAARPVPLSTSRIYSPARNSSQRIVHGGSNSAAMPSLRRRFCGDIAQVFLRDVSATQGDSRPNGHNT</sequence>
<evidence type="ECO:0000313" key="1">
    <source>
        <dbReference type="EMBL" id="KAJ7709452.1"/>
    </source>
</evidence>
<keyword evidence="2" id="KW-1185">Reference proteome</keyword>
<dbReference type="EMBL" id="JARKIE010000002">
    <property type="protein sequence ID" value="KAJ7709452.1"/>
    <property type="molecule type" value="Genomic_DNA"/>
</dbReference>